<dbReference type="GO" id="GO:0006298">
    <property type="term" value="P:mismatch repair"/>
    <property type="evidence" value="ECO:0007669"/>
    <property type="project" value="InterPro"/>
</dbReference>
<dbReference type="PANTHER" id="PTHR11361">
    <property type="entry name" value="DNA MISMATCH REPAIR PROTEIN MUTS FAMILY MEMBER"/>
    <property type="match status" value="1"/>
</dbReference>
<keyword evidence="6" id="KW-0234">DNA repair</keyword>
<feature type="domain" description="DNA mismatch repair protein MutS core" evidence="9">
    <location>
        <begin position="589"/>
        <end position="903"/>
    </location>
</feature>
<feature type="transmembrane region" description="Helical" evidence="8">
    <location>
        <begin position="609"/>
        <end position="629"/>
    </location>
</feature>
<feature type="compositionally biased region" description="Acidic residues" evidence="7">
    <location>
        <begin position="51"/>
        <end position="65"/>
    </location>
</feature>
<gene>
    <name evidence="11" type="ORF">TTEB3V08_LOCUS3782</name>
</gene>
<evidence type="ECO:0000259" key="9">
    <source>
        <dbReference type="SMART" id="SM00533"/>
    </source>
</evidence>
<dbReference type="EMBL" id="OE001010">
    <property type="protein sequence ID" value="CAD7455727.1"/>
    <property type="molecule type" value="Genomic_DNA"/>
</dbReference>
<dbReference type="InterPro" id="IPR007696">
    <property type="entry name" value="DNA_mismatch_repair_MutS_core"/>
</dbReference>
<dbReference type="Gene3D" id="3.30.420.110">
    <property type="entry name" value="MutS, connector domain"/>
    <property type="match status" value="1"/>
</dbReference>
<dbReference type="SUPFAM" id="SSF52540">
    <property type="entry name" value="P-loop containing nucleoside triphosphate hydrolases"/>
    <property type="match status" value="1"/>
</dbReference>
<dbReference type="GO" id="GO:0030983">
    <property type="term" value="F:mismatched DNA binding"/>
    <property type="evidence" value="ECO:0007669"/>
    <property type="project" value="UniProtKB-UniRule"/>
</dbReference>
<sequence length="1122" mass="126160">MYKKKTDKICPLKYSERWQQASAQAESALLVSMSQRCQLLTDLTATKKEEGDSDIDSDESLDSTDLDNGKNKKMTAHPQKKRQLIYSDDDSEEEFKPKKLELEEESDSNSSGVPSDDISDQNSDIEHDIPVKVKKRKQPPGKNRDSHKKMKTLNGTTPSLHDKSVLNLPSTSQTVGAATKIKLATLPKADSGETLTDVKRLPAEEEIVQDSWSHLKYDFLKPEKIRDGQCRLPSDPEYNPRTLFVPQDFKNNLTPAMRQWWDMKCQHFDCVLFFKVGKFYELYHMDAVIGFNELNLMYMKGDHAHSGFPEIAYGRFSSSLIEKGYKVARVEQTETPDMMANRCKNISKVTKFDKVVKREICQITTRGTKVFSVIDGEAKEAKTNFLLALTEKVTDGNTSFGICFIDTSIGVFHLGQFDDDRHFSSLRTLLAHYPPVQVLYERGTLSEKIQKLLNSVLVAVNKEALAPETEFWGVNKTLTTLAEGGYFTTNSAFAWPEGLKDFISDSSSLGLCARDDTEMAIRALGAITWYLKQCHIDQQLLTMGKFKSYSPPDCNESRTLISTDIFAKHMVLDGITLQNLDILENSMGEKEGTLINKLDSCCTPFGKRLVIYANLLSIIFMIYILFFVARIHAQGNELRSKTHPDSRAIFYEDKIYSKKKIIDFTNTLNGFKCALKVALLFKDADVEFTSKLIVQLTNIAPLGNFPEMEQSLHFFETAFDHEEATKHGHIIPMPGVDPEYDSTMKELSHIQKELDEYLISQRKIFGTKVVYFGSDKKRFQLEVSDTAAKKAGSEYELLSQRKGFKRFGTQTTKDLLSRQLATEEQKKNVLKDLSRRIFEQFSSRYTDWSRAVQCLAVLDVLLTFTEYSLGERETCMPTFVLPSNNIKPYLKISNGLHPCLSSMDGFIPNDTSIGCDDSASLILVTGPNMGGKSTLMRQVGLIIVLAHMGCRVPALSCELTPVDRIFTRLGANDDIMAGESTFLVELSETASILQHATRHSLVLVDELGTLIYSRGTATYDGTAIAVAVVYELACMVENESDDPSEETVTFLYKFVSGPCPKSYGFNAAKLAGIPGTIVQRSYEKALELEKQVEKKRVFLTLMGAKDVNVSHFVKLMPILCSL</sequence>
<proteinExistence type="inferred from homology"/>
<dbReference type="InterPro" id="IPR027417">
    <property type="entry name" value="P-loop_NTPase"/>
</dbReference>
<keyword evidence="2 6" id="KW-0547">Nucleotide-binding</keyword>
<dbReference type="Gene3D" id="1.10.1420.10">
    <property type="match status" value="2"/>
</dbReference>
<reference evidence="11" key="1">
    <citation type="submission" date="2020-11" db="EMBL/GenBank/DDBJ databases">
        <authorList>
            <person name="Tran Van P."/>
        </authorList>
    </citation>
    <scope>NUCLEOTIDE SEQUENCE</scope>
</reference>
<dbReference type="SUPFAM" id="SSF53150">
    <property type="entry name" value="DNA repair protein MutS, domain II"/>
    <property type="match status" value="1"/>
</dbReference>
<dbReference type="InterPro" id="IPR036187">
    <property type="entry name" value="DNA_mismatch_repair_MutS_sf"/>
</dbReference>
<dbReference type="InterPro" id="IPR007860">
    <property type="entry name" value="DNA_mmatch_repair_MutS_con_dom"/>
</dbReference>
<dbReference type="SMART" id="SM00533">
    <property type="entry name" value="MUTSd"/>
    <property type="match status" value="1"/>
</dbReference>
<dbReference type="InterPro" id="IPR045076">
    <property type="entry name" value="MutS"/>
</dbReference>
<dbReference type="SUPFAM" id="SSF55271">
    <property type="entry name" value="DNA repair protein MutS, domain I"/>
    <property type="match status" value="1"/>
</dbReference>
<dbReference type="AlphaFoldDB" id="A0A7R9FNF1"/>
<dbReference type="Gene3D" id="3.40.50.300">
    <property type="entry name" value="P-loop containing nucleotide triphosphate hydrolases"/>
    <property type="match status" value="2"/>
</dbReference>
<dbReference type="GO" id="GO:0140664">
    <property type="term" value="F:ATP-dependent DNA damage sensor activity"/>
    <property type="evidence" value="ECO:0007669"/>
    <property type="project" value="InterPro"/>
</dbReference>
<dbReference type="FunFam" id="1.10.1420.10:FF:000005">
    <property type="entry name" value="DNA mismatch repair protein"/>
    <property type="match status" value="1"/>
</dbReference>
<dbReference type="InterPro" id="IPR000432">
    <property type="entry name" value="DNA_mismatch_repair_MutS_C"/>
</dbReference>
<dbReference type="GO" id="GO:0005524">
    <property type="term" value="F:ATP binding"/>
    <property type="evidence" value="ECO:0007669"/>
    <property type="project" value="UniProtKB-UniRule"/>
</dbReference>
<keyword evidence="5 6" id="KW-0238">DNA-binding</keyword>
<dbReference type="Gene3D" id="3.40.1170.10">
    <property type="entry name" value="DNA repair protein MutS, domain I"/>
    <property type="match status" value="1"/>
</dbReference>
<dbReference type="FunFam" id="3.40.1170.10:FF:000002">
    <property type="entry name" value="DNA mismatch repair protein"/>
    <property type="match status" value="1"/>
</dbReference>
<accession>A0A7R9FNF1</accession>
<feature type="compositionally biased region" description="Basic residues" evidence="7">
    <location>
        <begin position="132"/>
        <end position="151"/>
    </location>
</feature>
<dbReference type="InterPro" id="IPR007861">
    <property type="entry name" value="DNA_mismatch_repair_MutS_clamp"/>
</dbReference>
<dbReference type="InterPro" id="IPR007695">
    <property type="entry name" value="DNA_mismatch_repair_MutS-lik_N"/>
</dbReference>
<organism evidence="11">
    <name type="scientific">Timema tahoe</name>
    <dbReference type="NCBI Taxonomy" id="61484"/>
    <lineage>
        <taxon>Eukaryota</taxon>
        <taxon>Metazoa</taxon>
        <taxon>Ecdysozoa</taxon>
        <taxon>Arthropoda</taxon>
        <taxon>Hexapoda</taxon>
        <taxon>Insecta</taxon>
        <taxon>Pterygota</taxon>
        <taxon>Neoptera</taxon>
        <taxon>Polyneoptera</taxon>
        <taxon>Phasmatodea</taxon>
        <taxon>Timematodea</taxon>
        <taxon>Timematoidea</taxon>
        <taxon>Timematidae</taxon>
        <taxon>Timema</taxon>
    </lineage>
</organism>
<keyword evidence="8" id="KW-0472">Membrane</keyword>
<keyword evidence="4 6" id="KW-0067">ATP-binding</keyword>
<evidence type="ECO:0000256" key="7">
    <source>
        <dbReference type="SAM" id="MobiDB-lite"/>
    </source>
</evidence>
<evidence type="ECO:0000256" key="6">
    <source>
        <dbReference type="PIRNR" id="PIRNR037677"/>
    </source>
</evidence>
<dbReference type="Pfam" id="PF01624">
    <property type="entry name" value="MutS_I"/>
    <property type="match status" value="1"/>
</dbReference>
<dbReference type="PANTHER" id="PTHR11361:SF148">
    <property type="entry name" value="DNA MISMATCH REPAIR PROTEIN MSH6"/>
    <property type="match status" value="1"/>
</dbReference>
<evidence type="ECO:0000256" key="1">
    <source>
        <dbReference type="ARBA" id="ARBA00006271"/>
    </source>
</evidence>
<protein>
    <recommendedName>
        <fullName evidence="6">DNA mismatch repair protein</fullName>
    </recommendedName>
</protein>
<dbReference type="SMART" id="SM00534">
    <property type="entry name" value="MUTSac"/>
    <property type="match status" value="1"/>
</dbReference>
<evidence type="ECO:0000313" key="11">
    <source>
        <dbReference type="EMBL" id="CAD7455727.1"/>
    </source>
</evidence>
<keyword evidence="3 6" id="KW-0227">DNA damage</keyword>
<dbReference type="Pfam" id="PF00488">
    <property type="entry name" value="MutS_V"/>
    <property type="match status" value="1"/>
</dbReference>
<comment type="function">
    <text evidence="6">Component of the post-replicative DNA mismatch repair system (MMR).</text>
</comment>
<dbReference type="PIRSF" id="PIRSF037677">
    <property type="entry name" value="DNA_mis_repair_Msh6"/>
    <property type="match status" value="1"/>
</dbReference>
<keyword evidence="8" id="KW-1133">Transmembrane helix</keyword>
<dbReference type="InterPro" id="IPR017261">
    <property type="entry name" value="DNA_mismatch_repair_MutS/MSH"/>
</dbReference>
<feature type="region of interest" description="Disordered" evidence="7">
    <location>
        <begin position="44"/>
        <end position="168"/>
    </location>
</feature>
<keyword evidence="8" id="KW-0812">Transmembrane</keyword>
<comment type="similarity">
    <text evidence="1 6">Belongs to the DNA mismatch repair MutS family.</text>
</comment>
<feature type="compositionally biased region" description="Basic residues" evidence="7">
    <location>
        <begin position="71"/>
        <end position="83"/>
    </location>
</feature>
<evidence type="ECO:0000256" key="4">
    <source>
        <dbReference type="ARBA" id="ARBA00022840"/>
    </source>
</evidence>
<dbReference type="SUPFAM" id="SSF48334">
    <property type="entry name" value="DNA repair protein MutS, domain III"/>
    <property type="match status" value="1"/>
</dbReference>
<name>A0A7R9FNF1_9NEOP</name>
<dbReference type="InterPro" id="IPR016151">
    <property type="entry name" value="DNA_mismatch_repair_MutS_N"/>
</dbReference>
<feature type="domain" description="DNA mismatch repair proteins mutS family" evidence="10">
    <location>
        <begin position="919"/>
        <end position="1086"/>
    </location>
</feature>
<dbReference type="Pfam" id="PF05188">
    <property type="entry name" value="MutS_II"/>
    <property type="match status" value="1"/>
</dbReference>
<dbReference type="Pfam" id="PF05190">
    <property type="entry name" value="MutS_IV"/>
    <property type="match status" value="1"/>
</dbReference>
<evidence type="ECO:0000256" key="5">
    <source>
        <dbReference type="ARBA" id="ARBA00023125"/>
    </source>
</evidence>
<dbReference type="GO" id="GO:0032301">
    <property type="term" value="C:MutSalpha complex"/>
    <property type="evidence" value="ECO:0007669"/>
    <property type="project" value="TreeGrafter"/>
</dbReference>
<dbReference type="Gene3D" id="6.10.140.80">
    <property type="match status" value="1"/>
</dbReference>
<dbReference type="InterPro" id="IPR036678">
    <property type="entry name" value="MutS_con_dom_sf"/>
</dbReference>
<evidence type="ECO:0000256" key="8">
    <source>
        <dbReference type="SAM" id="Phobius"/>
    </source>
</evidence>
<evidence type="ECO:0000259" key="10">
    <source>
        <dbReference type="SMART" id="SM00534"/>
    </source>
</evidence>
<evidence type="ECO:0000256" key="2">
    <source>
        <dbReference type="ARBA" id="ARBA00022741"/>
    </source>
</evidence>
<evidence type="ECO:0000256" key="3">
    <source>
        <dbReference type="ARBA" id="ARBA00022763"/>
    </source>
</evidence>